<dbReference type="Proteomes" id="UP000586827">
    <property type="component" value="Unassembled WGS sequence"/>
</dbReference>
<evidence type="ECO:0008006" key="4">
    <source>
        <dbReference type="Google" id="ProtNLM"/>
    </source>
</evidence>
<proteinExistence type="predicted"/>
<dbReference type="RefSeq" id="WP_067520297.1">
    <property type="nucleotide sequence ID" value="NZ_JABELX010000001.1"/>
</dbReference>
<keyword evidence="3" id="KW-1185">Reference proteome</keyword>
<evidence type="ECO:0000313" key="2">
    <source>
        <dbReference type="EMBL" id="NNH68590.1"/>
    </source>
</evidence>
<name>A0A849BWC2_9NOCA</name>
<dbReference type="InterPro" id="IPR008972">
    <property type="entry name" value="Cupredoxin"/>
</dbReference>
<reference evidence="2 3" key="1">
    <citation type="submission" date="2020-05" db="EMBL/GenBank/DDBJ databases">
        <title>MicrobeNet Type strains.</title>
        <authorList>
            <person name="Nicholson A.C."/>
        </authorList>
    </citation>
    <scope>NUCLEOTIDE SEQUENCE [LARGE SCALE GENOMIC DNA]</scope>
    <source>
        <strain evidence="2 3">JCM 3224</strain>
    </source>
</reference>
<dbReference type="PROSITE" id="PS51257">
    <property type="entry name" value="PROKAR_LIPOPROTEIN"/>
    <property type="match status" value="1"/>
</dbReference>
<accession>A0A849BWC2</accession>
<gene>
    <name evidence="2" type="ORF">HLB23_01615</name>
</gene>
<dbReference type="SUPFAM" id="SSF49503">
    <property type="entry name" value="Cupredoxins"/>
    <property type="match status" value="1"/>
</dbReference>
<evidence type="ECO:0000256" key="1">
    <source>
        <dbReference type="SAM" id="SignalP"/>
    </source>
</evidence>
<comment type="caution">
    <text evidence="2">The sequence shown here is derived from an EMBL/GenBank/DDBJ whole genome shotgun (WGS) entry which is preliminary data.</text>
</comment>
<organism evidence="2 3">
    <name type="scientific">Nocardia uniformis</name>
    <dbReference type="NCBI Taxonomy" id="53432"/>
    <lineage>
        <taxon>Bacteria</taxon>
        <taxon>Bacillati</taxon>
        <taxon>Actinomycetota</taxon>
        <taxon>Actinomycetes</taxon>
        <taxon>Mycobacteriales</taxon>
        <taxon>Nocardiaceae</taxon>
        <taxon>Nocardia</taxon>
    </lineage>
</organism>
<evidence type="ECO:0000313" key="3">
    <source>
        <dbReference type="Proteomes" id="UP000586827"/>
    </source>
</evidence>
<sequence>MSRVLRHCALAVIVAWSALVSGCSDTTSDPTGGDSASAADAVTIEVRIDSGTVTPTNERTEAKVNQPIVVRVDSDASDELHVHSDPAHTFPVERRAGQKFRFTVTVPGSVDIELHDAGKTVTTLLIRP</sequence>
<protein>
    <recommendedName>
        <fullName evidence="4">EfeO-type cupredoxin-like domain-containing protein</fullName>
    </recommendedName>
</protein>
<feature type="chain" id="PRO_5039129318" description="EfeO-type cupredoxin-like domain-containing protein" evidence="1">
    <location>
        <begin position="21"/>
        <end position="128"/>
    </location>
</feature>
<keyword evidence="1" id="KW-0732">Signal</keyword>
<feature type="signal peptide" evidence="1">
    <location>
        <begin position="1"/>
        <end position="20"/>
    </location>
</feature>
<dbReference type="AlphaFoldDB" id="A0A849BWC2"/>
<dbReference type="EMBL" id="JABELX010000001">
    <property type="protein sequence ID" value="NNH68590.1"/>
    <property type="molecule type" value="Genomic_DNA"/>
</dbReference>